<dbReference type="EMBL" id="JBHSJE010000002">
    <property type="protein sequence ID" value="MFC4978753.1"/>
    <property type="molecule type" value="Genomic_DNA"/>
</dbReference>
<evidence type="ECO:0000313" key="3">
    <source>
        <dbReference type="Proteomes" id="UP001595908"/>
    </source>
</evidence>
<dbReference type="InterPro" id="IPR000772">
    <property type="entry name" value="Ricin_B_lectin"/>
</dbReference>
<organism evidence="2 3">
    <name type="scientific">Streptomyces atroolivaceus</name>
    <dbReference type="NCBI Taxonomy" id="66869"/>
    <lineage>
        <taxon>Bacteria</taxon>
        <taxon>Bacillati</taxon>
        <taxon>Actinomycetota</taxon>
        <taxon>Actinomycetes</taxon>
        <taxon>Kitasatosporales</taxon>
        <taxon>Streptomycetaceae</taxon>
        <taxon>Streptomyces</taxon>
    </lineage>
</organism>
<dbReference type="Gene3D" id="2.80.10.50">
    <property type="match status" value="1"/>
</dbReference>
<dbReference type="GeneID" id="31233165"/>
<comment type="caution">
    <text evidence="2">The sequence shown here is derived from an EMBL/GenBank/DDBJ whole genome shotgun (WGS) entry which is preliminary data.</text>
</comment>
<feature type="domain" description="Ricin B lectin" evidence="1">
    <location>
        <begin position="3"/>
        <end position="60"/>
    </location>
</feature>
<proteinExistence type="predicted"/>
<keyword evidence="3" id="KW-1185">Reference proteome</keyword>
<gene>
    <name evidence="2" type="ORF">ACFPL4_10260</name>
</gene>
<dbReference type="Proteomes" id="UP001595908">
    <property type="component" value="Unassembled WGS sequence"/>
</dbReference>
<accession>A0ABV9V5H2</accession>
<evidence type="ECO:0000313" key="2">
    <source>
        <dbReference type="EMBL" id="MFC4978753.1"/>
    </source>
</evidence>
<dbReference type="InterPro" id="IPR035992">
    <property type="entry name" value="Ricin_B-like_lectins"/>
</dbReference>
<name>A0ABV9V5H2_STRAZ</name>
<evidence type="ECO:0000259" key="1">
    <source>
        <dbReference type="Pfam" id="PF00652"/>
    </source>
</evidence>
<protein>
    <submittedName>
        <fullName evidence="2">Ricin-type beta-trefoil lectin domain protein</fullName>
    </submittedName>
</protein>
<dbReference type="SUPFAM" id="SSF50370">
    <property type="entry name" value="Ricin B-like lectins"/>
    <property type="match status" value="1"/>
</dbReference>
<dbReference type="Pfam" id="PF00652">
    <property type="entry name" value="Ricin_B_lectin"/>
    <property type="match status" value="1"/>
</dbReference>
<reference evidence="3" key="1">
    <citation type="journal article" date="2019" name="Int. J. Syst. Evol. Microbiol.">
        <title>The Global Catalogue of Microorganisms (GCM) 10K type strain sequencing project: providing services to taxonomists for standard genome sequencing and annotation.</title>
        <authorList>
            <consortium name="The Broad Institute Genomics Platform"/>
            <consortium name="The Broad Institute Genome Sequencing Center for Infectious Disease"/>
            <person name="Wu L."/>
            <person name="Ma J."/>
        </authorList>
    </citation>
    <scope>NUCLEOTIDE SEQUENCE [LARGE SCALE GENOMIC DNA]</scope>
    <source>
        <strain evidence="3">ICMP 257</strain>
    </source>
</reference>
<dbReference type="RefSeq" id="WP_051709297.1">
    <property type="nucleotide sequence ID" value="NZ_JBHSJE010000002.1"/>
</dbReference>
<sequence length="62" mass="6787">MAIRMTTCTGAAAQQFHPNATEDLVAQFAAKCVDLYDRRSADGTRAVLWPCAGAANQTWTRR</sequence>
<dbReference type="PROSITE" id="PS50231">
    <property type="entry name" value="RICIN_B_LECTIN"/>
    <property type="match status" value="1"/>
</dbReference>